<feature type="region of interest" description="Disordered" evidence="1">
    <location>
        <begin position="1"/>
        <end position="28"/>
    </location>
</feature>
<gene>
    <name evidence="2" type="ORF">CC85DRAFT_303044</name>
</gene>
<feature type="region of interest" description="Disordered" evidence="1">
    <location>
        <begin position="116"/>
        <end position="139"/>
    </location>
</feature>
<organism evidence="2 3">
    <name type="scientific">Cutaneotrichosporon oleaginosum</name>
    <dbReference type="NCBI Taxonomy" id="879819"/>
    <lineage>
        <taxon>Eukaryota</taxon>
        <taxon>Fungi</taxon>
        <taxon>Dikarya</taxon>
        <taxon>Basidiomycota</taxon>
        <taxon>Agaricomycotina</taxon>
        <taxon>Tremellomycetes</taxon>
        <taxon>Trichosporonales</taxon>
        <taxon>Trichosporonaceae</taxon>
        <taxon>Cutaneotrichosporon</taxon>
    </lineage>
</organism>
<feature type="region of interest" description="Disordered" evidence="1">
    <location>
        <begin position="48"/>
        <end position="82"/>
    </location>
</feature>
<dbReference type="AlphaFoldDB" id="A0A0J0XKI9"/>
<proteinExistence type="predicted"/>
<accession>A0A0J0XKI9</accession>
<name>A0A0J0XKI9_9TREE</name>
<reference evidence="2 3" key="1">
    <citation type="submission" date="2015-03" db="EMBL/GenBank/DDBJ databases">
        <title>Genomics and transcriptomics of the oil-accumulating basidiomycete yeast T. oleaginosus allow insights into substrate utilization and the diverse evolutionary trajectories of mating systems in fungi.</title>
        <authorList>
            <consortium name="DOE Joint Genome Institute"/>
            <person name="Kourist R."/>
            <person name="Kracht O."/>
            <person name="Bracharz F."/>
            <person name="Lipzen A."/>
            <person name="Nolan M."/>
            <person name="Ohm R."/>
            <person name="Grigoriev I."/>
            <person name="Sun S."/>
            <person name="Heitman J."/>
            <person name="Bruck T."/>
            <person name="Nowrousian M."/>
        </authorList>
    </citation>
    <scope>NUCLEOTIDE SEQUENCE [LARGE SCALE GENOMIC DNA]</scope>
    <source>
        <strain evidence="2 3">IBC0246</strain>
    </source>
</reference>
<keyword evidence="3" id="KW-1185">Reference proteome</keyword>
<evidence type="ECO:0000313" key="3">
    <source>
        <dbReference type="Proteomes" id="UP000053611"/>
    </source>
</evidence>
<evidence type="ECO:0000313" key="2">
    <source>
        <dbReference type="EMBL" id="KLT41600.1"/>
    </source>
</evidence>
<protein>
    <submittedName>
        <fullName evidence="2">Uncharacterized protein</fullName>
    </submittedName>
</protein>
<dbReference type="Proteomes" id="UP000053611">
    <property type="component" value="Unassembled WGS sequence"/>
</dbReference>
<evidence type="ECO:0000256" key="1">
    <source>
        <dbReference type="SAM" id="MobiDB-lite"/>
    </source>
</evidence>
<dbReference type="GeneID" id="28986035"/>
<dbReference type="RefSeq" id="XP_018278091.1">
    <property type="nucleotide sequence ID" value="XM_018425432.1"/>
</dbReference>
<dbReference type="EMBL" id="KQ087215">
    <property type="protein sequence ID" value="KLT41600.1"/>
    <property type="molecule type" value="Genomic_DNA"/>
</dbReference>
<sequence length="362" mass="40578">MGDIGPRNVKRPARAMDLSSSPTPDSSEDYFTYTTALPIPVATFISPASSPLSDSRLGKLPDLSRSSCQERPSKRHCPGPVSATPPRFSSYYVFSTKNTAALGDLLSSPSNVPNEVQSANTCLPPRKQLSGPPATRRAPLPLHRLARPPTRGLFKMMATDDYCRWFQRCQDLYSEEDYGDDLYRGDNNDEYFHGGDLYEDDEYFHYDNAHRYNSSDNPLVLYTKPVVPTLGVPDIPWPTRPSAPSKWGMSNGMELNNVTRRNVVMFITSFAESTGKDVREVVSNALWHFDPDRFDDIVLPRVFPDDRKCVQDGVVKVWRILSDILAHPKITELSLLEANVGDRRLWSATLFASSNSPRCPPS</sequence>
<dbReference type="OrthoDB" id="412109at2759"/>